<comment type="caution">
    <text evidence="1">The sequence shown here is derived from an EMBL/GenBank/DDBJ whole genome shotgun (WGS) entry which is preliminary data.</text>
</comment>
<sequence>MSSLQPSNHEDDSESSVSTSSDESLVSDDEAEIITIGGPKKPDMRQLSTAGESRDLKARLSSFLPQLLASGSERHNIEDVEENEQHIEMNLGLGVLEEQGDSDDDSSNEDSDDDGADEELDVPASSGAVKRAAEDRDANVMSKLMGQPAKERKAGVEELG</sequence>
<evidence type="ECO:0000313" key="2">
    <source>
        <dbReference type="Proteomes" id="UP001281147"/>
    </source>
</evidence>
<reference evidence="1" key="1">
    <citation type="submission" date="2023-07" db="EMBL/GenBank/DDBJ databases">
        <title>Black Yeasts Isolated from many extreme environments.</title>
        <authorList>
            <person name="Coleine C."/>
            <person name="Stajich J.E."/>
            <person name="Selbmann L."/>
        </authorList>
    </citation>
    <scope>NUCLEOTIDE SEQUENCE</scope>
    <source>
        <strain evidence="1">CCFEE 5714</strain>
    </source>
</reference>
<keyword evidence="2" id="KW-1185">Reference proteome</keyword>
<name>A0ACC3M8L9_9PEZI</name>
<accession>A0ACC3M8L9</accession>
<dbReference type="EMBL" id="JAUTXU010000816">
    <property type="protein sequence ID" value="KAK3675632.1"/>
    <property type="molecule type" value="Genomic_DNA"/>
</dbReference>
<evidence type="ECO:0000313" key="1">
    <source>
        <dbReference type="EMBL" id="KAK3675632.1"/>
    </source>
</evidence>
<gene>
    <name evidence="1" type="ORF">LTR37_021550</name>
</gene>
<organism evidence="1 2">
    <name type="scientific">Vermiconidia calcicola</name>
    <dbReference type="NCBI Taxonomy" id="1690605"/>
    <lineage>
        <taxon>Eukaryota</taxon>
        <taxon>Fungi</taxon>
        <taxon>Dikarya</taxon>
        <taxon>Ascomycota</taxon>
        <taxon>Pezizomycotina</taxon>
        <taxon>Dothideomycetes</taxon>
        <taxon>Dothideomycetidae</taxon>
        <taxon>Mycosphaerellales</taxon>
        <taxon>Extremaceae</taxon>
        <taxon>Vermiconidia</taxon>
    </lineage>
</organism>
<proteinExistence type="predicted"/>
<protein>
    <submittedName>
        <fullName evidence="1">Uncharacterized protein</fullName>
    </submittedName>
</protein>
<dbReference type="Proteomes" id="UP001281147">
    <property type="component" value="Unassembled WGS sequence"/>
</dbReference>